<feature type="compositionally biased region" description="Polar residues" evidence="2">
    <location>
        <begin position="91"/>
        <end position="115"/>
    </location>
</feature>
<dbReference type="Proteomes" id="UP001231189">
    <property type="component" value="Unassembled WGS sequence"/>
</dbReference>
<organism evidence="3 4">
    <name type="scientific">Lolium multiflorum</name>
    <name type="common">Italian ryegrass</name>
    <name type="synonym">Lolium perenne subsp. multiflorum</name>
    <dbReference type="NCBI Taxonomy" id="4521"/>
    <lineage>
        <taxon>Eukaryota</taxon>
        <taxon>Viridiplantae</taxon>
        <taxon>Streptophyta</taxon>
        <taxon>Embryophyta</taxon>
        <taxon>Tracheophyta</taxon>
        <taxon>Spermatophyta</taxon>
        <taxon>Magnoliopsida</taxon>
        <taxon>Liliopsida</taxon>
        <taxon>Poales</taxon>
        <taxon>Poaceae</taxon>
        <taxon>BOP clade</taxon>
        <taxon>Pooideae</taxon>
        <taxon>Poodae</taxon>
        <taxon>Poeae</taxon>
        <taxon>Poeae Chloroplast Group 2 (Poeae type)</taxon>
        <taxon>Loliodinae</taxon>
        <taxon>Loliinae</taxon>
        <taxon>Lolium</taxon>
    </lineage>
</organism>
<evidence type="ECO:0000313" key="3">
    <source>
        <dbReference type="EMBL" id="KAK1681652.1"/>
    </source>
</evidence>
<evidence type="ECO:0000256" key="1">
    <source>
        <dbReference type="SAM" id="Coils"/>
    </source>
</evidence>
<keyword evidence="1" id="KW-0175">Coiled coil</keyword>
<proteinExistence type="predicted"/>
<dbReference type="AlphaFoldDB" id="A0AAD8TH21"/>
<feature type="coiled-coil region" evidence="1">
    <location>
        <begin position="186"/>
        <end position="213"/>
    </location>
</feature>
<comment type="caution">
    <text evidence="3">The sequence shown here is derived from an EMBL/GenBank/DDBJ whole genome shotgun (WGS) entry which is preliminary data.</text>
</comment>
<name>A0AAD8TH21_LOLMU</name>
<gene>
    <name evidence="3" type="ORF">QYE76_042500</name>
</gene>
<keyword evidence="4" id="KW-1185">Reference proteome</keyword>
<evidence type="ECO:0000256" key="2">
    <source>
        <dbReference type="SAM" id="MobiDB-lite"/>
    </source>
</evidence>
<feature type="region of interest" description="Disordered" evidence="2">
    <location>
        <begin position="76"/>
        <end position="140"/>
    </location>
</feature>
<dbReference type="EMBL" id="JAUUTY010000002">
    <property type="protein sequence ID" value="KAK1681652.1"/>
    <property type="molecule type" value="Genomic_DNA"/>
</dbReference>
<sequence length="455" mass="51587">MSVVEYRDRFPLSRYAPDETDTNEKRKERFLNGLHDEMQTVLVNIPFADLEALVDSAIQMEGKLHQANENRKRRMMNQSGPHHTQKHRNNSSRGFTPRNNRQPTQTYRPNYSNNHGGPRSPEATTITTATPTATTTMGTTPTPTLAQELELIFDNYTSIPGPSEVFPSSLPKKFSVPVNFVDDSASKELTEELKELRGQLQSVKKQSLMLMEQSRESSEREKIALQQAQTAIAEKDSAVAEAAAATSRENSMLQLLIDASLDMAGAFLDTATEDERVEARSNVLLRLAREHGSTFWGTPERTRQIVRFQDRALQVREYLDFCTRTLSLVYGTMFPRNKMPETLPALMDKFRDAPRIHGFVRAQLAAGARFAMIMIKICYPKLDVGQIVPKCLEKMSKRKRNFGKYDDIVTPVAEDMMDELLRMDSEFFVKGSYAEHSTRAVNNERLTIDNILGNP</sequence>
<reference evidence="3" key="1">
    <citation type="submission" date="2023-07" db="EMBL/GenBank/DDBJ databases">
        <title>A chromosome-level genome assembly of Lolium multiflorum.</title>
        <authorList>
            <person name="Chen Y."/>
            <person name="Copetti D."/>
            <person name="Kolliker R."/>
            <person name="Studer B."/>
        </authorList>
    </citation>
    <scope>NUCLEOTIDE SEQUENCE</scope>
    <source>
        <strain evidence="3">02402/16</strain>
        <tissue evidence="3">Leaf</tissue>
    </source>
</reference>
<accession>A0AAD8TH21</accession>
<feature type="compositionally biased region" description="Low complexity" evidence="2">
    <location>
        <begin position="123"/>
        <end position="140"/>
    </location>
</feature>
<protein>
    <submittedName>
        <fullName evidence="3">Uncharacterized protein</fullName>
    </submittedName>
</protein>
<evidence type="ECO:0000313" key="4">
    <source>
        <dbReference type="Proteomes" id="UP001231189"/>
    </source>
</evidence>